<proteinExistence type="predicted"/>
<comment type="caution">
    <text evidence="1">The sequence shown here is derived from an EMBL/GenBank/DDBJ whole genome shotgun (WGS) entry which is preliminary data.</text>
</comment>
<reference evidence="1 2" key="1">
    <citation type="journal article" date="2015" name="Appl. Environ. Microbiol.">
        <title>Aerobic and Anaerobic Thiosulfate Oxidation by a Cold-Adapted, Subglacial Chemoautotroph.</title>
        <authorList>
            <person name="Harrold Z.R."/>
            <person name="Skidmore M.L."/>
            <person name="Hamilton T.L."/>
            <person name="Desch L."/>
            <person name="Amada K."/>
            <person name="van Gelder W."/>
            <person name="Glover K."/>
            <person name="Roden E.E."/>
            <person name="Boyd E.S."/>
        </authorList>
    </citation>
    <scope>NUCLEOTIDE SEQUENCE [LARGE SCALE GENOMIC DNA]</scope>
    <source>
        <strain evidence="1 2">RG</strain>
    </source>
</reference>
<sequence length="155" mass="16402">MSTQLAAAFGEMEARLATIRTVNGFNTNLGASVLPAGTYLSEEDAPCVALYEGRPDDEGLMRMAAIPGNACGLDFQVDYVVQAFVKRTEPQTALDAAEDAAQDILRALIGVSHGALTAANLHKITGRARGLTKKGADVIAVLVFGSFKVNEKVYQ</sequence>
<accession>A0A119CY99</accession>
<protein>
    <submittedName>
        <fullName evidence="1">Uncharacterized protein</fullName>
    </submittedName>
</protein>
<dbReference type="AlphaFoldDB" id="A0A119CY99"/>
<gene>
    <name evidence="1" type="ORF">ABW22_01460</name>
</gene>
<evidence type="ECO:0000313" key="1">
    <source>
        <dbReference type="EMBL" id="KVW99513.1"/>
    </source>
</evidence>
<dbReference type="RefSeq" id="WP_059751245.1">
    <property type="nucleotide sequence ID" value="NZ_LDUG01000004.1"/>
</dbReference>
<dbReference type="Proteomes" id="UP000064243">
    <property type="component" value="Unassembled WGS sequence"/>
</dbReference>
<name>A0A119CY99_THIDE</name>
<evidence type="ECO:0000313" key="2">
    <source>
        <dbReference type="Proteomes" id="UP000064243"/>
    </source>
</evidence>
<dbReference type="PATRIC" id="fig|36861.3.peg.2549"/>
<dbReference type="OrthoDB" id="9153653at2"/>
<dbReference type="EMBL" id="LDUG01000004">
    <property type="protein sequence ID" value="KVW99513.1"/>
    <property type="molecule type" value="Genomic_DNA"/>
</dbReference>
<organism evidence="1 2">
    <name type="scientific">Thiobacillus denitrificans</name>
    <dbReference type="NCBI Taxonomy" id="36861"/>
    <lineage>
        <taxon>Bacteria</taxon>
        <taxon>Pseudomonadati</taxon>
        <taxon>Pseudomonadota</taxon>
        <taxon>Betaproteobacteria</taxon>
        <taxon>Nitrosomonadales</taxon>
        <taxon>Thiobacillaceae</taxon>
        <taxon>Thiobacillus</taxon>
    </lineage>
</organism>
<keyword evidence="2" id="KW-1185">Reference proteome</keyword>